<evidence type="ECO:0000256" key="5">
    <source>
        <dbReference type="ARBA" id="ARBA00022723"/>
    </source>
</evidence>
<comment type="similarity">
    <text evidence="9">Belongs to the MntA antitoxin family.</text>
</comment>
<accession>A0ABW6NDY0</accession>
<sequence>MAASHGTAAKLVLDARRRRGLSQRELAQRAGVAQSSVANIESGHRQPSVAMLEKILAAAGFRLDVGLVNTVRPSELLDRYRAEFTEILTRYPVVRAWVFGSVARGEDRPGSDLDLLVELDAGSSVVDIFGLDEDIADVLGCPVDVVTTTELDGNGLLRQGLERDRLPLAFAA</sequence>
<evidence type="ECO:0000313" key="12">
    <source>
        <dbReference type="Proteomes" id="UP001601521"/>
    </source>
</evidence>
<dbReference type="SUPFAM" id="SSF81301">
    <property type="entry name" value="Nucleotidyltransferase"/>
    <property type="match status" value="1"/>
</dbReference>
<keyword evidence="12" id="KW-1185">Reference proteome</keyword>
<keyword evidence="4" id="KW-0548">Nucleotidyltransferase</keyword>
<dbReference type="PANTHER" id="PTHR33571">
    <property type="entry name" value="SSL8005 PROTEIN"/>
    <property type="match status" value="1"/>
</dbReference>
<dbReference type="SUPFAM" id="SSF47413">
    <property type="entry name" value="lambda repressor-like DNA-binding domains"/>
    <property type="match status" value="1"/>
</dbReference>
<dbReference type="InterPro" id="IPR052038">
    <property type="entry name" value="Type-VII_TA_antitoxin"/>
</dbReference>
<keyword evidence="6" id="KW-0547">Nucleotide-binding</keyword>
<dbReference type="InterPro" id="IPR001387">
    <property type="entry name" value="Cro/C1-type_HTH"/>
</dbReference>
<dbReference type="RefSeq" id="WP_387250205.1">
    <property type="nucleotide sequence ID" value="NZ_JBIALX010000003.1"/>
</dbReference>
<dbReference type="CDD" id="cd00093">
    <property type="entry name" value="HTH_XRE"/>
    <property type="match status" value="1"/>
</dbReference>
<evidence type="ECO:0000256" key="1">
    <source>
        <dbReference type="ARBA" id="ARBA00001946"/>
    </source>
</evidence>
<dbReference type="Gene3D" id="3.30.460.10">
    <property type="entry name" value="Beta Polymerase, domain 2"/>
    <property type="match status" value="1"/>
</dbReference>
<dbReference type="InterPro" id="IPR002934">
    <property type="entry name" value="Polymerase_NTP_transf_dom"/>
</dbReference>
<evidence type="ECO:0000256" key="8">
    <source>
        <dbReference type="ARBA" id="ARBA00022842"/>
    </source>
</evidence>
<dbReference type="SMART" id="SM00530">
    <property type="entry name" value="HTH_XRE"/>
    <property type="match status" value="1"/>
</dbReference>
<dbReference type="InterPro" id="IPR010982">
    <property type="entry name" value="Lambda_DNA-bd_dom_sf"/>
</dbReference>
<dbReference type="Proteomes" id="UP001601521">
    <property type="component" value="Unassembled WGS sequence"/>
</dbReference>
<evidence type="ECO:0000256" key="4">
    <source>
        <dbReference type="ARBA" id="ARBA00022695"/>
    </source>
</evidence>
<comment type="caution">
    <text evidence="11">The sequence shown here is derived from an EMBL/GenBank/DDBJ whole genome shotgun (WGS) entry which is preliminary data.</text>
</comment>
<dbReference type="CDD" id="cd05403">
    <property type="entry name" value="NT_KNTase_like"/>
    <property type="match status" value="1"/>
</dbReference>
<organism evidence="11 12">
    <name type="scientific">Nocardia africana</name>
    <dbReference type="NCBI Taxonomy" id="134964"/>
    <lineage>
        <taxon>Bacteria</taxon>
        <taxon>Bacillati</taxon>
        <taxon>Actinomycetota</taxon>
        <taxon>Actinomycetes</taxon>
        <taxon>Mycobacteriales</taxon>
        <taxon>Nocardiaceae</taxon>
        <taxon>Nocardia</taxon>
    </lineage>
</organism>
<evidence type="ECO:0000313" key="11">
    <source>
        <dbReference type="EMBL" id="MFF0453358.1"/>
    </source>
</evidence>
<comment type="cofactor">
    <cofactor evidence="1">
        <name>Mg(2+)</name>
        <dbReference type="ChEBI" id="CHEBI:18420"/>
    </cofactor>
</comment>
<keyword evidence="7" id="KW-0067">ATP-binding</keyword>
<dbReference type="PROSITE" id="PS50943">
    <property type="entry name" value="HTH_CROC1"/>
    <property type="match status" value="1"/>
</dbReference>
<evidence type="ECO:0000256" key="2">
    <source>
        <dbReference type="ARBA" id="ARBA00022649"/>
    </source>
</evidence>
<dbReference type="PANTHER" id="PTHR33571:SF12">
    <property type="entry name" value="BSL3053 PROTEIN"/>
    <property type="match status" value="1"/>
</dbReference>
<dbReference type="Pfam" id="PF01909">
    <property type="entry name" value="NTP_transf_2"/>
    <property type="match status" value="1"/>
</dbReference>
<protein>
    <submittedName>
        <fullName evidence="11">Helix-turn-helix domain-containing protein</fullName>
    </submittedName>
</protein>
<dbReference type="InterPro" id="IPR043519">
    <property type="entry name" value="NT_sf"/>
</dbReference>
<keyword evidence="3" id="KW-0808">Transferase</keyword>
<evidence type="ECO:0000256" key="9">
    <source>
        <dbReference type="ARBA" id="ARBA00038276"/>
    </source>
</evidence>
<dbReference type="EMBL" id="JBIALX010000003">
    <property type="protein sequence ID" value="MFF0453358.1"/>
    <property type="molecule type" value="Genomic_DNA"/>
</dbReference>
<reference evidence="11 12" key="1">
    <citation type="submission" date="2024-10" db="EMBL/GenBank/DDBJ databases">
        <title>The Natural Products Discovery Center: Release of the First 8490 Sequenced Strains for Exploring Actinobacteria Biosynthetic Diversity.</title>
        <authorList>
            <person name="Kalkreuter E."/>
            <person name="Kautsar S.A."/>
            <person name="Yang D."/>
            <person name="Bader C.D."/>
            <person name="Teijaro C.N."/>
            <person name="Fluegel L."/>
            <person name="Davis C.M."/>
            <person name="Simpson J.R."/>
            <person name="Lauterbach L."/>
            <person name="Steele A.D."/>
            <person name="Gui C."/>
            <person name="Meng S."/>
            <person name="Li G."/>
            <person name="Viehrig K."/>
            <person name="Ye F."/>
            <person name="Su P."/>
            <person name="Kiefer A.F."/>
            <person name="Nichols A."/>
            <person name="Cepeda A.J."/>
            <person name="Yan W."/>
            <person name="Fan B."/>
            <person name="Jiang Y."/>
            <person name="Adhikari A."/>
            <person name="Zheng C.-J."/>
            <person name="Schuster L."/>
            <person name="Cowan T.M."/>
            <person name="Smanski M.J."/>
            <person name="Chevrette M.G."/>
            <person name="De Carvalho L.P.S."/>
            <person name="Shen B."/>
        </authorList>
    </citation>
    <scope>NUCLEOTIDE SEQUENCE [LARGE SCALE GENOMIC DNA]</scope>
    <source>
        <strain evidence="11 12">NPDC004550</strain>
    </source>
</reference>
<gene>
    <name evidence="11" type="ORF">ACFYTH_08315</name>
</gene>
<proteinExistence type="inferred from homology"/>
<evidence type="ECO:0000256" key="7">
    <source>
        <dbReference type="ARBA" id="ARBA00022840"/>
    </source>
</evidence>
<keyword evidence="8" id="KW-0460">Magnesium</keyword>
<feature type="domain" description="HTH cro/C1-type" evidence="10">
    <location>
        <begin position="12"/>
        <end position="67"/>
    </location>
</feature>
<keyword evidence="2" id="KW-1277">Toxin-antitoxin system</keyword>
<evidence type="ECO:0000259" key="10">
    <source>
        <dbReference type="PROSITE" id="PS50943"/>
    </source>
</evidence>
<keyword evidence="5" id="KW-0479">Metal-binding</keyword>
<dbReference type="Gene3D" id="1.10.260.40">
    <property type="entry name" value="lambda repressor-like DNA-binding domains"/>
    <property type="match status" value="1"/>
</dbReference>
<evidence type="ECO:0000256" key="6">
    <source>
        <dbReference type="ARBA" id="ARBA00022741"/>
    </source>
</evidence>
<dbReference type="Pfam" id="PF01381">
    <property type="entry name" value="HTH_3"/>
    <property type="match status" value="1"/>
</dbReference>
<evidence type="ECO:0000256" key="3">
    <source>
        <dbReference type="ARBA" id="ARBA00022679"/>
    </source>
</evidence>
<name>A0ABW6NDY0_9NOCA</name>